<proteinExistence type="predicted"/>
<evidence type="ECO:0000313" key="3">
    <source>
        <dbReference type="EMBL" id="TYS65552.1"/>
    </source>
</evidence>
<name>A0A5D4RC33_9BACI</name>
<reference evidence="4 5" key="1">
    <citation type="submission" date="2019-08" db="EMBL/GenBank/DDBJ databases">
        <title>Bacillus genomes from the desert of Cuatro Cienegas, Coahuila.</title>
        <authorList>
            <person name="Olmedo-Alvarez G."/>
        </authorList>
    </citation>
    <scope>NUCLEOTIDE SEQUENCE [LARGE SCALE GENOMIC DNA]</scope>
    <source>
        <strain evidence="3 5">CH37_1T</strain>
        <strain evidence="2 4">CH446_14T</strain>
    </source>
</reference>
<keyword evidence="1" id="KW-0812">Transmembrane</keyword>
<protein>
    <submittedName>
        <fullName evidence="2">Lmo0937 family membrane protein</fullName>
    </submittedName>
</protein>
<dbReference type="EMBL" id="VTER01000006">
    <property type="protein sequence ID" value="TYS47881.1"/>
    <property type="molecule type" value="Genomic_DNA"/>
</dbReference>
<sequence>MLKFIIGALLVLWLLGFIFKIAGGIIHILLVIAAVLLVINLIKGRRTS</sequence>
<evidence type="ECO:0000313" key="2">
    <source>
        <dbReference type="EMBL" id="TYS47881.1"/>
    </source>
</evidence>
<dbReference type="Pfam" id="PF18919">
    <property type="entry name" value="DUF5670"/>
    <property type="match status" value="1"/>
</dbReference>
<dbReference type="Proteomes" id="UP000323732">
    <property type="component" value="Unassembled WGS sequence"/>
</dbReference>
<evidence type="ECO:0000313" key="5">
    <source>
        <dbReference type="Proteomes" id="UP000323732"/>
    </source>
</evidence>
<keyword evidence="1" id="KW-1133">Transmembrane helix</keyword>
<dbReference type="NCBIfam" id="NF033488">
    <property type="entry name" value="lmo0937_fam_TM"/>
    <property type="match status" value="1"/>
</dbReference>
<dbReference type="Proteomes" id="UP000322139">
    <property type="component" value="Unassembled WGS sequence"/>
</dbReference>
<organism evidence="2 4">
    <name type="scientific">Bacillus infantis</name>
    <dbReference type="NCBI Taxonomy" id="324767"/>
    <lineage>
        <taxon>Bacteria</taxon>
        <taxon>Bacillati</taxon>
        <taxon>Bacillota</taxon>
        <taxon>Bacilli</taxon>
        <taxon>Bacillales</taxon>
        <taxon>Bacillaceae</taxon>
        <taxon>Bacillus</taxon>
    </lineage>
</organism>
<gene>
    <name evidence="3" type="ORF">FZD47_07980</name>
    <name evidence="2" type="ORF">FZD51_13225</name>
</gene>
<feature type="transmembrane region" description="Helical" evidence="1">
    <location>
        <begin position="6"/>
        <end position="39"/>
    </location>
</feature>
<dbReference type="AlphaFoldDB" id="A0A5D4RC33"/>
<dbReference type="RefSeq" id="WP_022543853.1">
    <property type="nucleotide sequence ID" value="NZ_CP160000.1"/>
</dbReference>
<comment type="caution">
    <text evidence="2">The sequence shown here is derived from an EMBL/GenBank/DDBJ whole genome shotgun (WGS) entry which is preliminary data.</text>
</comment>
<dbReference type="GeneID" id="97349534"/>
<evidence type="ECO:0000256" key="1">
    <source>
        <dbReference type="SAM" id="Phobius"/>
    </source>
</evidence>
<dbReference type="EMBL" id="VTES01000002">
    <property type="protein sequence ID" value="TYS65552.1"/>
    <property type="molecule type" value="Genomic_DNA"/>
</dbReference>
<dbReference type="InterPro" id="IPR043727">
    <property type="entry name" value="Lmo0937-like"/>
</dbReference>
<keyword evidence="1" id="KW-0472">Membrane</keyword>
<accession>A0A5D4RC33</accession>
<evidence type="ECO:0000313" key="4">
    <source>
        <dbReference type="Proteomes" id="UP000322139"/>
    </source>
</evidence>